<name>A0AA91T152_CLALS</name>
<evidence type="ECO:0000313" key="3">
    <source>
        <dbReference type="Proteomes" id="UP000195602"/>
    </source>
</evidence>
<evidence type="ECO:0000256" key="1">
    <source>
        <dbReference type="SAM" id="MobiDB-lite"/>
    </source>
</evidence>
<dbReference type="Proteomes" id="UP000195602">
    <property type="component" value="Unassembled WGS sequence"/>
</dbReference>
<proteinExistence type="predicted"/>
<dbReference type="AlphaFoldDB" id="A0AA91T152"/>
<feature type="region of interest" description="Disordered" evidence="1">
    <location>
        <begin position="33"/>
        <end position="118"/>
    </location>
</feature>
<protein>
    <submittedName>
        <fullName evidence="2">Uncharacterized protein</fullName>
    </submittedName>
</protein>
<accession>A0AA91T152</accession>
<comment type="caution">
    <text evidence="2">The sequence shown here is derived from an EMBL/GenBank/DDBJ whole genome shotgun (WGS) entry which is preliminary data.</text>
</comment>
<dbReference type="KEGG" id="clus:A9F13_10g00121"/>
<sequence>MLVVLSFSAHKYVDQNAISSSVNESYNTLVDWATSSSKKTSGESADAGRDYDESETTGFPFTLDDDADSEANKTDLSKEEDSSGKDTAKPAEGKQESSEEPTEAEALKITDKTAGSSD</sequence>
<evidence type="ECO:0000313" key="2">
    <source>
        <dbReference type="EMBL" id="OVF07893.1"/>
    </source>
</evidence>
<organism evidence="2 3">
    <name type="scientific">Clavispora lusitaniae</name>
    <name type="common">Candida lusitaniae</name>
    <dbReference type="NCBI Taxonomy" id="36911"/>
    <lineage>
        <taxon>Eukaryota</taxon>
        <taxon>Fungi</taxon>
        <taxon>Dikarya</taxon>
        <taxon>Ascomycota</taxon>
        <taxon>Saccharomycotina</taxon>
        <taxon>Pichiomycetes</taxon>
        <taxon>Metschnikowiaceae</taxon>
        <taxon>Clavispora</taxon>
    </lineage>
</organism>
<dbReference type="EMBL" id="LYUB02000010">
    <property type="protein sequence ID" value="OVF07893.1"/>
    <property type="molecule type" value="Genomic_DNA"/>
</dbReference>
<feature type="compositionally biased region" description="Basic and acidic residues" evidence="1">
    <location>
        <begin position="70"/>
        <end position="97"/>
    </location>
</feature>
<gene>
    <name evidence="2" type="ORF">A9F13_10g00121</name>
</gene>
<feature type="compositionally biased region" description="Polar residues" evidence="1">
    <location>
        <begin position="33"/>
        <end position="43"/>
    </location>
</feature>
<reference evidence="2 3" key="1">
    <citation type="submission" date="2017-04" db="EMBL/GenBank/DDBJ databases">
        <title>Draft genome of the yeast Clavispora lusitaniae type strain CBS 6936.</title>
        <authorList>
            <person name="Durrens P."/>
            <person name="Klopp C."/>
            <person name="Biteau N."/>
            <person name="Fitton-Ouhabi V."/>
            <person name="Dementhon K."/>
            <person name="Accoceberry I."/>
            <person name="Sherman D.J."/>
            <person name="Noel T."/>
        </authorList>
    </citation>
    <scope>NUCLEOTIDE SEQUENCE [LARGE SCALE GENOMIC DNA]</scope>
    <source>
        <strain evidence="2 3">CBS 6936</strain>
    </source>
</reference>